<name>A0A485B2X2_KLUCR</name>
<protein>
    <submittedName>
        <fullName evidence="1">Uncharacterized protein</fullName>
    </submittedName>
</protein>
<reference evidence="1 2" key="1">
    <citation type="submission" date="2019-03" db="EMBL/GenBank/DDBJ databases">
        <authorList>
            <consortium name="Pathogen Informatics"/>
        </authorList>
    </citation>
    <scope>NUCLEOTIDE SEQUENCE [LARGE SCALE GENOMIC DNA]</scope>
    <source>
        <strain evidence="1 2">NCTC12993</strain>
    </source>
</reference>
<dbReference type="EMBL" id="CAADJD010000020">
    <property type="protein sequence ID" value="VFS67574.1"/>
    <property type="molecule type" value="Genomic_DNA"/>
</dbReference>
<organism evidence="1 2">
    <name type="scientific">Kluyvera cryocrescens</name>
    <name type="common">Kluyvera citrophila</name>
    <dbReference type="NCBI Taxonomy" id="580"/>
    <lineage>
        <taxon>Bacteria</taxon>
        <taxon>Pseudomonadati</taxon>
        <taxon>Pseudomonadota</taxon>
        <taxon>Gammaproteobacteria</taxon>
        <taxon>Enterobacterales</taxon>
        <taxon>Enterobacteriaceae</taxon>
        <taxon>Kluyvera</taxon>
    </lineage>
</organism>
<evidence type="ECO:0000313" key="2">
    <source>
        <dbReference type="Proteomes" id="UP000401081"/>
    </source>
</evidence>
<gene>
    <name evidence="1" type="ORF">NCTC12993_03745</name>
</gene>
<keyword evidence="2" id="KW-1185">Reference proteome</keyword>
<accession>A0A485B2X2</accession>
<sequence length="68" mass="8103">MIRLLLMWSICFLEKNSAEYWGLWIDRAFREFRGCSFWGCMVDNQTTEGCCGQRVSWLLIVRSEELMS</sequence>
<evidence type="ECO:0000313" key="1">
    <source>
        <dbReference type="EMBL" id="VFS67574.1"/>
    </source>
</evidence>
<dbReference type="AlphaFoldDB" id="A0A485B2X2"/>
<proteinExistence type="predicted"/>
<dbReference type="Proteomes" id="UP000401081">
    <property type="component" value="Unassembled WGS sequence"/>
</dbReference>